<dbReference type="InterPro" id="IPR045137">
    <property type="entry name" value="RBM26/27"/>
</dbReference>
<evidence type="ECO:0000313" key="8">
    <source>
        <dbReference type="EMBL" id="OQV20495.1"/>
    </source>
</evidence>
<dbReference type="InterPro" id="IPR000571">
    <property type="entry name" value="Znf_CCCH"/>
</dbReference>
<feature type="region of interest" description="Disordered" evidence="5">
    <location>
        <begin position="633"/>
        <end position="714"/>
    </location>
</feature>
<dbReference type="InterPro" id="IPR035979">
    <property type="entry name" value="RBD_domain_sf"/>
</dbReference>
<feature type="compositionally biased region" description="Basic and acidic residues" evidence="5">
    <location>
        <begin position="811"/>
        <end position="824"/>
    </location>
</feature>
<dbReference type="GO" id="GO:0005634">
    <property type="term" value="C:nucleus"/>
    <property type="evidence" value="ECO:0007669"/>
    <property type="project" value="TreeGrafter"/>
</dbReference>
<evidence type="ECO:0000259" key="6">
    <source>
        <dbReference type="PROSITE" id="PS50102"/>
    </source>
</evidence>
<feature type="compositionally biased region" description="Basic and acidic residues" evidence="5">
    <location>
        <begin position="143"/>
        <end position="157"/>
    </location>
</feature>
<protein>
    <submittedName>
        <fullName evidence="8">RNA-binding protein 26</fullName>
    </submittedName>
</protein>
<dbReference type="InterPro" id="IPR000504">
    <property type="entry name" value="RRM_dom"/>
</dbReference>
<dbReference type="SUPFAM" id="SSF54928">
    <property type="entry name" value="RNA-binding domain, RBD"/>
    <property type="match status" value="1"/>
</dbReference>
<feature type="compositionally biased region" description="Basic and acidic residues" evidence="5">
    <location>
        <begin position="794"/>
        <end position="803"/>
    </location>
</feature>
<name>A0A1W0WZA4_HYPEX</name>
<keyword evidence="4" id="KW-0175">Coiled coil</keyword>
<feature type="region of interest" description="Disordered" evidence="5">
    <location>
        <begin position="96"/>
        <end position="163"/>
    </location>
</feature>
<comment type="caution">
    <text evidence="8">The sequence shown here is derived from an EMBL/GenBank/DDBJ whole genome shotgun (WGS) entry which is preliminary data.</text>
</comment>
<feature type="compositionally biased region" description="Acidic residues" evidence="5">
    <location>
        <begin position="640"/>
        <end position="649"/>
    </location>
</feature>
<dbReference type="GO" id="GO:0003723">
    <property type="term" value="F:RNA binding"/>
    <property type="evidence" value="ECO:0007669"/>
    <property type="project" value="UniProtKB-UniRule"/>
</dbReference>
<keyword evidence="3" id="KW-0863">Zinc-finger</keyword>
<dbReference type="AlphaFoldDB" id="A0A1W0WZA4"/>
<evidence type="ECO:0000313" key="9">
    <source>
        <dbReference type="Proteomes" id="UP000192578"/>
    </source>
</evidence>
<feature type="compositionally biased region" description="Low complexity" evidence="5">
    <location>
        <begin position="495"/>
        <end position="509"/>
    </location>
</feature>
<evidence type="ECO:0000256" key="1">
    <source>
        <dbReference type="ARBA" id="ARBA00022884"/>
    </source>
</evidence>
<accession>A0A1W0WZA4</accession>
<feature type="compositionally biased region" description="Basic and acidic residues" evidence="5">
    <location>
        <begin position="843"/>
        <end position="860"/>
    </location>
</feature>
<dbReference type="Gene3D" id="3.30.70.330">
    <property type="match status" value="1"/>
</dbReference>
<keyword evidence="9" id="KW-1185">Reference proteome</keyword>
<evidence type="ECO:0000256" key="4">
    <source>
        <dbReference type="SAM" id="Coils"/>
    </source>
</evidence>
<keyword evidence="1 2" id="KW-0694">RNA-binding</keyword>
<gene>
    <name evidence="8" type="ORF">BV898_05540</name>
</gene>
<dbReference type="CDD" id="cd12257">
    <property type="entry name" value="RRM1_RBM26_like"/>
    <property type="match status" value="1"/>
</dbReference>
<evidence type="ECO:0000256" key="5">
    <source>
        <dbReference type="SAM" id="MobiDB-lite"/>
    </source>
</evidence>
<evidence type="ECO:0000256" key="3">
    <source>
        <dbReference type="PROSITE-ProRule" id="PRU00723"/>
    </source>
</evidence>
<feature type="zinc finger region" description="C3H1-type" evidence="3">
    <location>
        <begin position="182"/>
        <end position="210"/>
    </location>
</feature>
<dbReference type="PANTHER" id="PTHR14398">
    <property type="entry name" value="RNA RECOGNITION RRM/RNP DOMAIN"/>
    <property type="match status" value="1"/>
</dbReference>
<dbReference type="InterPro" id="IPR012677">
    <property type="entry name" value="Nucleotide-bd_a/b_plait_sf"/>
</dbReference>
<feature type="domain" description="RRM" evidence="6">
    <location>
        <begin position="331"/>
        <end position="405"/>
    </location>
</feature>
<feature type="domain" description="C3H1-type" evidence="7">
    <location>
        <begin position="182"/>
        <end position="210"/>
    </location>
</feature>
<dbReference type="SMART" id="SM00356">
    <property type="entry name" value="ZnF_C3H1"/>
    <property type="match status" value="1"/>
</dbReference>
<dbReference type="OrthoDB" id="443401at2759"/>
<dbReference type="GO" id="GO:0008270">
    <property type="term" value="F:zinc ion binding"/>
    <property type="evidence" value="ECO:0007669"/>
    <property type="project" value="UniProtKB-KW"/>
</dbReference>
<evidence type="ECO:0000256" key="2">
    <source>
        <dbReference type="PROSITE-ProRule" id="PRU00176"/>
    </source>
</evidence>
<dbReference type="Proteomes" id="UP000192578">
    <property type="component" value="Unassembled WGS sequence"/>
</dbReference>
<evidence type="ECO:0000259" key="7">
    <source>
        <dbReference type="PROSITE" id="PS50103"/>
    </source>
</evidence>
<dbReference type="PROSITE" id="PS50102">
    <property type="entry name" value="RRM"/>
    <property type="match status" value="1"/>
</dbReference>
<dbReference type="PANTHER" id="PTHR14398:SF0">
    <property type="entry name" value="ZINC FINGER PROTEIN SWM"/>
    <property type="match status" value="1"/>
</dbReference>
<dbReference type="EMBL" id="MTYJ01000030">
    <property type="protein sequence ID" value="OQV20495.1"/>
    <property type="molecule type" value="Genomic_DNA"/>
</dbReference>
<feature type="region of interest" description="Disordered" evidence="5">
    <location>
        <begin position="788"/>
        <end position="860"/>
    </location>
</feature>
<keyword evidence="3" id="KW-0479">Metal-binding</keyword>
<feature type="region of interest" description="Disordered" evidence="5">
    <location>
        <begin position="495"/>
        <end position="514"/>
    </location>
</feature>
<dbReference type="PROSITE" id="PS50103">
    <property type="entry name" value="ZF_C3H1"/>
    <property type="match status" value="1"/>
</dbReference>
<sequence length="860" mass="94811">MQADIEDEYALTAYISLKLDPIVRHDPKKIALYMVTALKKNRDGKDGRALKAFCRRKLDDFVEDKEKLNEFCEELGTAVESKGYLEVRDHPSYATLLDQESGPLTPSNKEYPNVKEDKRYENNHQTRRKRSGSFSDDGEESIEDRPPRGRNTPEKKPAVSSTISVVKDAMAKRLGERPAAPPLGKQICKDFTEKGFCLRGQLCPFDHGSEPVVWQNARPMEVIRYTVPPPRPIHPMGMPQPPRMPRFPPMMPPMMMRQMPPRFPEGPPPGMFQMRPKPPPPPNFRQVVGVPSEEHMLRGGDLGKRDGDMRLVNSMPVKRMAVDGVAASGNCSLEIHSIPLQLNNIAALNSHFFKYGSIVNVQVRYNGSPNSALITFQTPDAASRAFNSSEPVLNNRFIKIDWHNSGAPAPSAPAAPAAPPPEAQKWVAKPVHIVAPTPPVKEIHAPVEQPPPSNSEDAAEVTVTRGFTQGLRVRYPVGARRARAGRYVAGAPTRGHAAAASSSHTTAASLQPAGMSAHHRSIYLSLQASKTESELEKIQSQVASLDESIAKVVALMRNFQQTSEKLKSREMDAAGANKEEATLMLEKMEKQINQLQKEQQRFEEEKAAAVKKQAELEARLSSQKHQIEAQKFANEKDNSADLDESDADQDGAAAIPYEKTTASRSRPVARRASRGRVALLRGTRSGVKRTPTGTTRFRRPTRGAPFNKAMDRRPRRLKLTGLEDADRQLVLGQIQANETIVENVKELDATAIVITFNTRYDAETFMRDLTTASGGRKPTAVWLAENRTASASVSEDHGLDMRSLDIGTDGSSRDAFDSDAEEKNGVVGQPVAGKDGVGSISMDTDKEARDASEQQDDGTR</sequence>
<feature type="coiled-coil region" evidence="4">
    <location>
        <begin position="528"/>
        <end position="619"/>
    </location>
</feature>
<feature type="compositionally biased region" description="Basic and acidic residues" evidence="5">
    <location>
        <begin position="112"/>
        <end position="124"/>
    </location>
</feature>
<keyword evidence="3" id="KW-0862">Zinc</keyword>
<reference evidence="9" key="1">
    <citation type="submission" date="2017-01" db="EMBL/GenBank/DDBJ databases">
        <title>Comparative genomics of anhydrobiosis in the tardigrade Hypsibius dujardini.</title>
        <authorList>
            <person name="Yoshida Y."/>
            <person name="Koutsovoulos G."/>
            <person name="Laetsch D."/>
            <person name="Stevens L."/>
            <person name="Kumar S."/>
            <person name="Horikawa D."/>
            <person name="Ishino K."/>
            <person name="Komine S."/>
            <person name="Tomita M."/>
            <person name="Blaxter M."/>
            <person name="Arakawa K."/>
        </authorList>
    </citation>
    <scope>NUCLEOTIDE SEQUENCE [LARGE SCALE GENOMIC DNA]</scope>
    <source>
        <strain evidence="9">Z151</strain>
    </source>
</reference>
<proteinExistence type="predicted"/>
<organism evidence="8 9">
    <name type="scientific">Hypsibius exemplaris</name>
    <name type="common">Freshwater tardigrade</name>
    <dbReference type="NCBI Taxonomy" id="2072580"/>
    <lineage>
        <taxon>Eukaryota</taxon>
        <taxon>Metazoa</taxon>
        <taxon>Ecdysozoa</taxon>
        <taxon>Tardigrada</taxon>
        <taxon>Eutardigrada</taxon>
        <taxon>Parachela</taxon>
        <taxon>Hypsibioidea</taxon>
        <taxon>Hypsibiidae</taxon>
        <taxon>Hypsibius</taxon>
    </lineage>
</organism>